<evidence type="ECO:0000256" key="10">
    <source>
        <dbReference type="ARBA" id="ARBA00023212"/>
    </source>
</evidence>
<keyword evidence="18" id="KW-1185">Reference proteome</keyword>
<keyword evidence="5" id="KW-1017">Isopeptide bond</keyword>
<evidence type="ECO:0000256" key="9">
    <source>
        <dbReference type="ARBA" id="ARBA00023054"/>
    </source>
</evidence>
<keyword evidence="8" id="KW-0007">Acetylation</keyword>
<dbReference type="AlphaFoldDB" id="A0AAN6JA13"/>
<comment type="similarity">
    <text evidence="11">Belongs to the dynactin subunit 4 family.</text>
</comment>
<dbReference type="PANTHER" id="PTHR13034">
    <property type="entry name" value="DYNACTIN P62 SUBUNIT"/>
    <property type="match status" value="1"/>
</dbReference>
<evidence type="ECO:0000256" key="7">
    <source>
        <dbReference type="ARBA" id="ARBA00022843"/>
    </source>
</evidence>
<evidence type="ECO:0000313" key="18">
    <source>
        <dbReference type="Proteomes" id="UP001175353"/>
    </source>
</evidence>
<evidence type="ECO:0000313" key="15">
    <source>
        <dbReference type="EMBL" id="KAK0321928.1"/>
    </source>
</evidence>
<dbReference type="EMBL" id="JASUXU010000018">
    <property type="protein sequence ID" value="KAK0321928.1"/>
    <property type="molecule type" value="Genomic_DNA"/>
</dbReference>
<keyword evidence="7" id="KW-0832">Ubl conjugation</keyword>
<accession>A0AAN6JA13</accession>
<evidence type="ECO:0000256" key="12">
    <source>
        <dbReference type="ARBA" id="ARBA00034864"/>
    </source>
</evidence>
<evidence type="ECO:0000256" key="3">
    <source>
        <dbReference type="ARBA" id="ARBA00004657"/>
    </source>
</evidence>
<comment type="caution">
    <text evidence="15">The sequence shown here is derived from an EMBL/GenBank/DDBJ whole genome shotgun (WGS) entry which is preliminary data.</text>
</comment>
<evidence type="ECO:0000313" key="16">
    <source>
        <dbReference type="EMBL" id="KAK0982124.1"/>
    </source>
</evidence>
<dbReference type="Proteomes" id="UP001168146">
    <property type="component" value="Unassembled WGS sequence"/>
</dbReference>
<dbReference type="InterPro" id="IPR011011">
    <property type="entry name" value="Znf_FYVE_PHD"/>
</dbReference>
<gene>
    <name evidence="15" type="ORF">LTR82_006899</name>
    <name evidence="16" type="ORF">LTR91_011708</name>
</gene>
<evidence type="ECO:0000256" key="2">
    <source>
        <dbReference type="ARBA" id="ARBA00004529"/>
    </source>
</evidence>
<keyword evidence="10" id="KW-0206">Cytoskeleton</keyword>
<organism evidence="15 17">
    <name type="scientific">Friedmanniomyces endolithicus</name>
    <dbReference type="NCBI Taxonomy" id="329885"/>
    <lineage>
        <taxon>Eukaryota</taxon>
        <taxon>Fungi</taxon>
        <taxon>Dikarya</taxon>
        <taxon>Ascomycota</taxon>
        <taxon>Pezizomycotina</taxon>
        <taxon>Dothideomycetes</taxon>
        <taxon>Dothideomycetidae</taxon>
        <taxon>Mycosphaerellales</taxon>
        <taxon>Teratosphaeriaceae</taxon>
        <taxon>Friedmanniomyces</taxon>
    </lineage>
</organism>
<dbReference type="InterPro" id="IPR008603">
    <property type="entry name" value="DCTN4"/>
</dbReference>
<evidence type="ECO:0000256" key="11">
    <source>
        <dbReference type="ARBA" id="ARBA00034776"/>
    </source>
</evidence>
<dbReference type="EMBL" id="JAUJLE010000108">
    <property type="protein sequence ID" value="KAK0982124.1"/>
    <property type="molecule type" value="Genomic_DNA"/>
</dbReference>
<evidence type="ECO:0000256" key="14">
    <source>
        <dbReference type="SAM" id="MobiDB-lite"/>
    </source>
</evidence>
<keyword evidence="6" id="KW-0597">Phosphoprotein</keyword>
<comment type="subunit">
    <text evidence="13">Subunit of dynactin, a multiprotein complex part of a tripartite complex with dynein and a adapter, such as BICDL1, BICD2 or HOOK3. The dynactin complex is built around ACTR1A/ACTB filament and consists of an actin-related filament composed of a shoulder domain, a pointed end and a barbed end. Its length is defined by its flexible shoulder domain. The soulder is composed of 2 DCTN1 subunits, 4 DCTN2 and 2 DCTN3. The 4 DCNT2 (via N-terminus) bind the ACTR1A filament and act as molecular rulers to determine the length. The pointed end is important for binding dynein-dynactin cargo adapters. Consists of 4 subunits: ACTR10, DCNT4, DCTN5 and DCTN6. The barbed end is composed of a CAPZA1:CAPZB heterodimers, which binds ACTR1A/ACTB filament and dynactin and stabilizes dynactin. Interacts with ATP7B, but not ATP7A, in a copper-dependent manner. Interacts with ANK2; this interaction is required for localization at costameres. Interacts with N4BP2L1.</text>
</comment>
<dbReference type="Proteomes" id="UP001175353">
    <property type="component" value="Unassembled WGS sequence"/>
</dbReference>
<dbReference type="GO" id="GO:0005869">
    <property type="term" value="C:dynactin complex"/>
    <property type="evidence" value="ECO:0007669"/>
    <property type="project" value="InterPro"/>
</dbReference>
<name>A0AAN6JA13_9PEZI</name>
<keyword evidence="4" id="KW-0963">Cytoplasm</keyword>
<sequence>MAATFPYTHYACPCSNLTTLAPSAISVKRASVIPTDTPEDSTFDPHDPRANYSLSPLDRLLFCDECEEIRCQRCYGEEIIHWYCPTCLFEVPSSGVRSDGNRRSRSGEEVEESFILQCHYCDWSSLDIGVHLSKPTKITEQLAKQRKSRVSSKPPAGGAQLFSQDETFANLTTFYKEQLSETGDPQNPYSNSPYSSPNNLARIMSLYGGLSVNALKKTREKPQPMREARGEKEGMLTCSLDNKAADDTLLQSMQDLEWANTTTTEQRHSAPANNVARLVDELWPVATHLRTRKCRRCRFCPQYLSYPDPKLKVSNIRYKIRVLALNHIPRLSIRSLQASYPLSNPAFCIHAADLQQPQPVLQSHITRQYILTIRNPILEPIRITLATPTTTPGRVTSRVTILCPSFTVGAAGDVWDEALSSSTTSMATIPPGNGGRQAAMESLTGRGADESLDRQPEAGKVWERTKNSTSVVLEIVPGALKTVLGIMPKSQKELEEEEWEEGDDVLEIPIYVRAEWEVTEEHDDAGDRKGGKRSVEADGNVKKELAFWCVLGVGRIGEGG</sequence>
<evidence type="ECO:0000256" key="5">
    <source>
        <dbReference type="ARBA" id="ARBA00022499"/>
    </source>
</evidence>
<dbReference type="Pfam" id="PF05502">
    <property type="entry name" value="Dynactin_p62"/>
    <property type="match status" value="3"/>
</dbReference>
<dbReference type="SUPFAM" id="SSF57903">
    <property type="entry name" value="FYVE/PHD zinc finger"/>
    <property type="match status" value="1"/>
</dbReference>
<protein>
    <recommendedName>
        <fullName evidence="12">Dynactin subunit 4</fullName>
    </recommendedName>
</protein>
<reference evidence="15" key="1">
    <citation type="submission" date="2021-12" db="EMBL/GenBank/DDBJ databases">
        <title>Black yeast isolated from Biological Soil Crust.</title>
        <authorList>
            <person name="Kurbessoian T."/>
        </authorList>
    </citation>
    <scope>NUCLEOTIDE SEQUENCE</scope>
    <source>
        <strain evidence="15">CCFEE 5208</strain>
    </source>
</reference>
<reference evidence="16" key="2">
    <citation type="submission" date="2023-06" db="EMBL/GenBank/DDBJ databases">
        <title>Black Yeasts Isolated from many extreme environments.</title>
        <authorList>
            <person name="Coleine C."/>
            <person name="Stajich J.E."/>
            <person name="Selbmann L."/>
        </authorList>
    </citation>
    <scope>NUCLEOTIDE SEQUENCE</scope>
    <source>
        <strain evidence="16">CCFEE 5200</strain>
    </source>
</reference>
<comment type="subcellular location">
    <subcellularLocation>
        <location evidence="1">Cytoplasm</location>
        <location evidence="1">Cytoskeleton</location>
        <location evidence="1">Microtubule organizing center</location>
        <location evidence="1">Centrosome</location>
    </subcellularLocation>
    <subcellularLocation>
        <location evidence="2">Cytoplasm</location>
        <location evidence="2">Cytoskeleton</location>
        <location evidence="2">Stress fiber</location>
    </subcellularLocation>
    <subcellularLocation>
        <location evidence="3">Cytoplasm</location>
        <location evidence="3">Myofibril</location>
    </subcellularLocation>
</comment>
<evidence type="ECO:0000256" key="4">
    <source>
        <dbReference type="ARBA" id="ARBA00022490"/>
    </source>
</evidence>
<proteinExistence type="inferred from homology"/>
<dbReference type="PANTHER" id="PTHR13034:SF2">
    <property type="entry name" value="DYNACTIN SUBUNIT 4"/>
    <property type="match status" value="1"/>
</dbReference>
<feature type="region of interest" description="Disordered" evidence="14">
    <location>
        <begin position="143"/>
        <end position="162"/>
    </location>
</feature>
<dbReference type="GO" id="GO:0001725">
    <property type="term" value="C:stress fiber"/>
    <property type="evidence" value="ECO:0007669"/>
    <property type="project" value="UniProtKB-SubCell"/>
</dbReference>
<evidence type="ECO:0000256" key="8">
    <source>
        <dbReference type="ARBA" id="ARBA00022990"/>
    </source>
</evidence>
<evidence type="ECO:0000256" key="1">
    <source>
        <dbReference type="ARBA" id="ARBA00004300"/>
    </source>
</evidence>
<keyword evidence="9" id="KW-0175">Coiled coil</keyword>
<evidence type="ECO:0000313" key="17">
    <source>
        <dbReference type="Proteomes" id="UP001168146"/>
    </source>
</evidence>
<evidence type="ECO:0000256" key="6">
    <source>
        <dbReference type="ARBA" id="ARBA00022553"/>
    </source>
</evidence>
<evidence type="ECO:0000256" key="13">
    <source>
        <dbReference type="ARBA" id="ARBA00093507"/>
    </source>
</evidence>